<evidence type="ECO:0000313" key="2">
    <source>
        <dbReference type="Proteomes" id="UP000184440"/>
    </source>
</evidence>
<sequence>MTAAAEFNAAGDRDWDPHRHHPAAVVDVALGVDAKRYAALFGDTVS</sequence>
<dbReference type="Proteomes" id="UP000184440">
    <property type="component" value="Unassembled WGS sequence"/>
</dbReference>
<keyword evidence="2" id="KW-1185">Reference proteome</keyword>
<dbReference type="EMBL" id="FRCS01000005">
    <property type="protein sequence ID" value="SHN35951.1"/>
    <property type="molecule type" value="Genomic_DNA"/>
</dbReference>
<dbReference type="STRING" id="134849.SAMN05443668_105460"/>
<evidence type="ECO:0000313" key="1">
    <source>
        <dbReference type="EMBL" id="SHN35951.1"/>
    </source>
</evidence>
<name>A0A1M7QVL8_9ACTN</name>
<reference evidence="1 2" key="1">
    <citation type="submission" date="2016-11" db="EMBL/GenBank/DDBJ databases">
        <authorList>
            <person name="Jaros S."/>
            <person name="Januszkiewicz K."/>
            <person name="Wedrychowicz H."/>
        </authorList>
    </citation>
    <scope>NUCLEOTIDE SEQUENCE [LARGE SCALE GENOMIC DNA]</scope>
    <source>
        <strain evidence="1 2">DSM 46144</strain>
    </source>
</reference>
<accession>A0A1M7QVL8</accession>
<dbReference type="RefSeq" id="WP_178379923.1">
    <property type="nucleotide sequence ID" value="NZ_FRCS01000005.1"/>
</dbReference>
<organism evidence="1 2">
    <name type="scientific">Cryptosporangium aurantiacum</name>
    <dbReference type="NCBI Taxonomy" id="134849"/>
    <lineage>
        <taxon>Bacteria</taxon>
        <taxon>Bacillati</taxon>
        <taxon>Actinomycetota</taxon>
        <taxon>Actinomycetes</taxon>
        <taxon>Cryptosporangiales</taxon>
        <taxon>Cryptosporangiaceae</taxon>
        <taxon>Cryptosporangium</taxon>
    </lineage>
</organism>
<dbReference type="AlphaFoldDB" id="A0A1M7QVL8"/>
<protein>
    <submittedName>
        <fullName evidence="1">Uncharacterized protein</fullName>
    </submittedName>
</protein>
<gene>
    <name evidence="1" type="ORF">SAMN05443668_105460</name>
</gene>
<proteinExistence type="predicted"/>